<feature type="transmembrane region" description="Helical" evidence="5">
    <location>
        <begin position="6"/>
        <end position="22"/>
    </location>
</feature>
<dbReference type="Pfam" id="PF00188">
    <property type="entry name" value="CAP"/>
    <property type="match status" value="1"/>
</dbReference>
<dbReference type="InterPro" id="IPR014044">
    <property type="entry name" value="CAP_dom"/>
</dbReference>
<accession>A0A1G1WDB5</accession>
<dbReference type="InterPro" id="IPR035940">
    <property type="entry name" value="CAP_sf"/>
</dbReference>
<evidence type="ECO:0000256" key="1">
    <source>
        <dbReference type="ARBA" id="ARBA00004141"/>
    </source>
</evidence>
<dbReference type="AlphaFoldDB" id="A0A1G1WDB5"/>
<dbReference type="CDD" id="cd05379">
    <property type="entry name" value="CAP_bacterial"/>
    <property type="match status" value="1"/>
</dbReference>
<protein>
    <recommendedName>
        <fullName evidence="6">SCP domain-containing protein</fullName>
    </recommendedName>
</protein>
<evidence type="ECO:0000256" key="5">
    <source>
        <dbReference type="SAM" id="Phobius"/>
    </source>
</evidence>
<evidence type="ECO:0000313" key="8">
    <source>
        <dbReference type="Proteomes" id="UP000176389"/>
    </source>
</evidence>
<dbReference type="Pfam" id="PF02674">
    <property type="entry name" value="Colicin_V"/>
    <property type="match status" value="1"/>
</dbReference>
<evidence type="ECO:0000256" key="2">
    <source>
        <dbReference type="ARBA" id="ARBA00022692"/>
    </source>
</evidence>
<evidence type="ECO:0000256" key="3">
    <source>
        <dbReference type="ARBA" id="ARBA00022989"/>
    </source>
</evidence>
<dbReference type="PANTHER" id="PTHR31157">
    <property type="entry name" value="SCP DOMAIN-CONTAINING PROTEIN"/>
    <property type="match status" value="1"/>
</dbReference>
<gene>
    <name evidence="7" type="ORF">A2Z11_04465</name>
</gene>
<dbReference type="SUPFAM" id="SSF55797">
    <property type="entry name" value="PR-1-like"/>
    <property type="match status" value="1"/>
</dbReference>
<keyword evidence="3 5" id="KW-1133">Transmembrane helix</keyword>
<organism evidence="7 8">
    <name type="scientific">Candidatus Woykebacteria bacterium RBG_16_43_9</name>
    <dbReference type="NCBI Taxonomy" id="1802596"/>
    <lineage>
        <taxon>Bacteria</taxon>
        <taxon>Candidatus Woykeibacteriota</taxon>
    </lineage>
</organism>
<dbReference type="EMBL" id="MHCS01000041">
    <property type="protein sequence ID" value="OGY25679.1"/>
    <property type="molecule type" value="Genomic_DNA"/>
</dbReference>
<dbReference type="Proteomes" id="UP000176389">
    <property type="component" value="Unassembled WGS sequence"/>
</dbReference>
<sequence>MSFNFVDLIVLFFLIYFLWQGYQTGFVGGLLNILSTVISFVAAVLFYPNLASFFQSQFGWTENLALVSAFFSILIVAELVFSFIFHRAYSLITPAYRMIRGFLIWDKVLGLVPSVLVGLFLVSIFLLLPLILPVKENIRDIVSQSWWGKNVLSKALAYQPQIENLLNRLPYKNLAYIITPEPLSEESLELSFPEEIKLAPDQKSEKEMFDFVNKERNKRGIKQVIWGEDLNKVARSHCLDMFEKGYFSHYSPEGSSPFDRMDQFGIDYKAAGENLAYAPNVDIANQGLIDSPGHRANILRPEFGALGVGVIDGGINGKMFCQEFSD</sequence>
<keyword evidence="2 5" id="KW-0812">Transmembrane</keyword>
<comment type="subcellular location">
    <subcellularLocation>
        <location evidence="1">Membrane</location>
        <topology evidence="1">Multi-pass membrane protein</topology>
    </subcellularLocation>
</comment>
<feature type="transmembrane region" description="Helical" evidence="5">
    <location>
        <begin position="29"/>
        <end position="47"/>
    </location>
</feature>
<feature type="transmembrane region" description="Helical" evidence="5">
    <location>
        <begin position="67"/>
        <end position="88"/>
    </location>
</feature>
<dbReference type="GO" id="GO:0009403">
    <property type="term" value="P:toxin biosynthetic process"/>
    <property type="evidence" value="ECO:0007669"/>
    <property type="project" value="InterPro"/>
</dbReference>
<comment type="caution">
    <text evidence="7">The sequence shown here is derived from an EMBL/GenBank/DDBJ whole genome shotgun (WGS) entry which is preliminary data.</text>
</comment>
<name>A0A1G1WDB5_9BACT</name>
<reference evidence="7 8" key="1">
    <citation type="journal article" date="2016" name="Nat. Commun.">
        <title>Thousands of microbial genomes shed light on interconnected biogeochemical processes in an aquifer system.</title>
        <authorList>
            <person name="Anantharaman K."/>
            <person name="Brown C.T."/>
            <person name="Hug L.A."/>
            <person name="Sharon I."/>
            <person name="Castelle C.J."/>
            <person name="Probst A.J."/>
            <person name="Thomas B.C."/>
            <person name="Singh A."/>
            <person name="Wilkins M.J."/>
            <person name="Karaoz U."/>
            <person name="Brodie E.L."/>
            <person name="Williams K.H."/>
            <person name="Hubbard S.S."/>
            <person name="Banfield J.F."/>
        </authorList>
    </citation>
    <scope>NUCLEOTIDE SEQUENCE [LARGE SCALE GENOMIC DNA]</scope>
</reference>
<feature type="transmembrane region" description="Helical" evidence="5">
    <location>
        <begin position="108"/>
        <end position="132"/>
    </location>
</feature>
<proteinExistence type="predicted"/>
<feature type="domain" description="SCP" evidence="6">
    <location>
        <begin position="210"/>
        <end position="322"/>
    </location>
</feature>
<dbReference type="PANTHER" id="PTHR31157:SF1">
    <property type="entry name" value="SCP DOMAIN-CONTAINING PROTEIN"/>
    <property type="match status" value="1"/>
</dbReference>
<keyword evidence="4 5" id="KW-0472">Membrane</keyword>
<dbReference type="InterPro" id="IPR003825">
    <property type="entry name" value="Colicin-V_CvpA"/>
</dbReference>
<dbReference type="STRING" id="1802596.A2Z11_04465"/>
<evidence type="ECO:0000313" key="7">
    <source>
        <dbReference type="EMBL" id="OGY25679.1"/>
    </source>
</evidence>
<evidence type="ECO:0000256" key="4">
    <source>
        <dbReference type="ARBA" id="ARBA00023136"/>
    </source>
</evidence>
<evidence type="ECO:0000259" key="6">
    <source>
        <dbReference type="Pfam" id="PF00188"/>
    </source>
</evidence>
<dbReference type="Gene3D" id="3.40.33.10">
    <property type="entry name" value="CAP"/>
    <property type="match status" value="1"/>
</dbReference>
<dbReference type="GO" id="GO:0016020">
    <property type="term" value="C:membrane"/>
    <property type="evidence" value="ECO:0007669"/>
    <property type="project" value="UniProtKB-SubCell"/>
</dbReference>